<proteinExistence type="predicted"/>
<comment type="caution">
    <text evidence="1">The sequence shown here is derived from an EMBL/GenBank/DDBJ whole genome shotgun (WGS) entry which is preliminary data.</text>
</comment>
<protein>
    <submittedName>
        <fullName evidence="1">Uncharacterized protein</fullName>
    </submittedName>
</protein>
<sequence length="221" mass="25487">MPYLDPITGNLGERRARHLLRRLTYGANQARIAAFAGMNAPAALNQLFSFTLPPPPVNESGTPWVTQAPQIDEDEDRQRHLIKLWWLGRMYEEDTALERLTFFLHTVLTTKAETVGSSRAIYYQLQLFRTYLYNDFNNVNPNFNRYTQLIKKICIDNAMLVFLDGRLNEKGNPNENFARELFELFTIGKGYSIAPGNYTNYTEDDIRASSFKPSLQNSVYK</sequence>
<dbReference type="RefSeq" id="WP_166918125.1">
    <property type="nucleotide sequence ID" value="NZ_JAASRN010000001.1"/>
</dbReference>
<accession>A0A846MMP9</accession>
<keyword evidence="2" id="KW-1185">Reference proteome</keyword>
<dbReference type="Pfam" id="PF08811">
    <property type="entry name" value="DUF1800"/>
    <property type="match status" value="1"/>
</dbReference>
<name>A0A846MMP9_9BACT</name>
<reference evidence="1 2" key="1">
    <citation type="submission" date="2020-03" db="EMBL/GenBank/DDBJ databases">
        <title>Genomic Encyclopedia of Type Strains, Phase IV (KMG-IV): sequencing the most valuable type-strain genomes for metagenomic binning, comparative biology and taxonomic classification.</title>
        <authorList>
            <person name="Goeker M."/>
        </authorList>
    </citation>
    <scope>NUCLEOTIDE SEQUENCE [LARGE SCALE GENOMIC DNA]</scope>
    <source>
        <strain evidence="1 2">DSM 5718</strain>
    </source>
</reference>
<evidence type="ECO:0000313" key="2">
    <source>
        <dbReference type="Proteomes" id="UP000537126"/>
    </source>
</evidence>
<dbReference type="InterPro" id="IPR014917">
    <property type="entry name" value="DUF1800"/>
</dbReference>
<gene>
    <name evidence="1" type="ORF">FHS56_000309</name>
</gene>
<dbReference type="Proteomes" id="UP000537126">
    <property type="component" value="Unassembled WGS sequence"/>
</dbReference>
<dbReference type="EMBL" id="JAASRN010000001">
    <property type="protein sequence ID" value="NIK72823.1"/>
    <property type="molecule type" value="Genomic_DNA"/>
</dbReference>
<evidence type="ECO:0000313" key="1">
    <source>
        <dbReference type="EMBL" id="NIK72823.1"/>
    </source>
</evidence>
<dbReference type="AlphaFoldDB" id="A0A846MMP9"/>
<organism evidence="1 2">
    <name type="scientific">Thermonema lapsum</name>
    <dbReference type="NCBI Taxonomy" id="28195"/>
    <lineage>
        <taxon>Bacteria</taxon>
        <taxon>Pseudomonadati</taxon>
        <taxon>Bacteroidota</taxon>
        <taxon>Cytophagia</taxon>
        <taxon>Cytophagales</taxon>
        <taxon>Thermonemataceae</taxon>
        <taxon>Thermonema</taxon>
    </lineage>
</organism>